<keyword evidence="5 7" id="KW-0472">Membrane</keyword>
<feature type="transmembrane region" description="Helical" evidence="7">
    <location>
        <begin position="284"/>
        <end position="303"/>
    </location>
</feature>
<feature type="transmembrane region" description="Helical" evidence="7">
    <location>
        <begin position="20"/>
        <end position="41"/>
    </location>
</feature>
<feature type="transmembrane region" description="Helical" evidence="7">
    <location>
        <begin position="443"/>
        <end position="464"/>
    </location>
</feature>
<feature type="transmembrane region" description="Helical" evidence="7">
    <location>
        <begin position="471"/>
        <end position="491"/>
    </location>
</feature>
<evidence type="ECO:0000256" key="6">
    <source>
        <dbReference type="SAM" id="MobiDB-lite"/>
    </source>
</evidence>
<evidence type="ECO:0000256" key="3">
    <source>
        <dbReference type="ARBA" id="ARBA00022692"/>
    </source>
</evidence>
<feature type="transmembrane region" description="Helical" evidence="7">
    <location>
        <begin position="345"/>
        <end position="364"/>
    </location>
</feature>
<feature type="transmembrane region" description="Helical" evidence="7">
    <location>
        <begin position="61"/>
        <end position="79"/>
    </location>
</feature>
<feature type="transmembrane region" description="Helical" evidence="7">
    <location>
        <begin position="532"/>
        <end position="556"/>
    </location>
</feature>
<dbReference type="PANTHER" id="PTHR42718:SF9">
    <property type="entry name" value="MAJOR FACILITATOR SUPERFAMILY MULTIDRUG TRANSPORTER MFSC"/>
    <property type="match status" value="1"/>
</dbReference>
<dbReference type="Gene3D" id="1.20.1720.10">
    <property type="entry name" value="Multidrug resistance protein D"/>
    <property type="match status" value="1"/>
</dbReference>
<proteinExistence type="predicted"/>
<dbReference type="PANTHER" id="PTHR42718">
    <property type="entry name" value="MAJOR FACILITATOR SUPERFAMILY MULTIDRUG TRANSPORTER MFSC"/>
    <property type="match status" value="1"/>
</dbReference>
<feature type="transmembrane region" description="Helical" evidence="7">
    <location>
        <begin position="384"/>
        <end position="404"/>
    </location>
</feature>
<dbReference type="EMBL" id="AP019377">
    <property type="protein sequence ID" value="BBH93878.1"/>
    <property type="molecule type" value="Genomic_DNA"/>
</dbReference>
<feature type="transmembrane region" description="Helical" evidence="7">
    <location>
        <begin position="411"/>
        <end position="431"/>
    </location>
</feature>
<feature type="transmembrane region" description="Helical" evidence="7">
    <location>
        <begin position="197"/>
        <end position="220"/>
    </location>
</feature>
<dbReference type="Gene3D" id="1.20.1250.20">
    <property type="entry name" value="MFS general substrate transporter like domains"/>
    <property type="match status" value="1"/>
</dbReference>
<evidence type="ECO:0000256" key="7">
    <source>
        <dbReference type="SAM" id="Phobius"/>
    </source>
</evidence>
<feature type="transmembrane region" description="Helical" evidence="7">
    <location>
        <begin position="241"/>
        <end position="264"/>
    </location>
</feature>
<evidence type="ECO:0000256" key="1">
    <source>
        <dbReference type="ARBA" id="ARBA00004651"/>
    </source>
</evidence>
<gene>
    <name evidence="9" type="ORF">KTA_20770</name>
</gene>
<dbReference type="PROSITE" id="PS50850">
    <property type="entry name" value="MFS"/>
    <property type="match status" value="1"/>
</dbReference>
<comment type="subcellular location">
    <subcellularLocation>
        <location evidence="1">Cell membrane</location>
        <topology evidence="1">Multi-pass membrane protein</topology>
    </subcellularLocation>
</comment>
<name>A0A455T1V3_9CHLR</name>
<reference evidence="9" key="1">
    <citation type="submission" date="2018-12" db="EMBL/GenBank/DDBJ databases">
        <title>Novel natural products biosynthetic potential of the class Ktedonobacteria.</title>
        <authorList>
            <person name="Zheng Y."/>
            <person name="Saitou A."/>
            <person name="Wang C.M."/>
            <person name="Toyoda A."/>
            <person name="Minakuchi Y."/>
            <person name="Sekiguchi Y."/>
            <person name="Ueda K."/>
            <person name="Takano H."/>
            <person name="Sakai Y."/>
            <person name="Yokota A."/>
            <person name="Yabe S."/>
        </authorList>
    </citation>
    <scope>NUCLEOTIDE SEQUENCE</scope>
    <source>
        <strain evidence="9">A3-2</strain>
    </source>
</reference>
<evidence type="ECO:0000256" key="2">
    <source>
        <dbReference type="ARBA" id="ARBA00022448"/>
    </source>
</evidence>
<organism evidence="9">
    <name type="scientific">Thermogemmatispora argillosa</name>
    <dbReference type="NCBI Taxonomy" id="2045280"/>
    <lineage>
        <taxon>Bacteria</taxon>
        <taxon>Bacillati</taxon>
        <taxon>Chloroflexota</taxon>
        <taxon>Ktedonobacteria</taxon>
        <taxon>Thermogemmatisporales</taxon>
        <taxon>Thermogemmatisporaceae</taxon>
        <taxon>Thermogemmatispora</taxon>
    </lineage>
</organism>
<feature type="region of interest" description="Disordered" evidence="6">
    <location>
        <begin position="571"/>
        <end position="608"/>
    </location>
</feature>
<feature type="transmembrane region" description="Helical" evidence="7">
    <location>
        <begin position="170"/>
        <end position="191"/>
    </location>
</feature>
<dbReference type="GO" id="GO:0022857">
    <property type="term" value="F:transmembrane transporter activity"/>
    <property type="evidence" value="ECO:0007669"/>
    <property type="project" value="InterPro"/>
</dbReference>
<dbReference type="InterPro" id="IPR020846">
    <property type="entry name" value="MFS_dom"/>
</dbReference>
<keyword evidence="4 7" id="KW-1133">Transmembrane helix</keyword>
<dbReference type="InterPro" id="IPR011701">
    <property type="entry name" value="MFS"/>
</dbReference>
<evidence type="ECO:0000313" key="9">
    <source>
        <dbReference type="EMBL" id="BBH93878.1"/>
    </source>
</evidence>
<keyword evidence="2" id="KW-0813">Transport</keyword>
<feature type="transmembrane region" description="Helical" evidence="7">
    <location>
        <begin position="133"/>
        <end position="158"/>
    </location>
</feature>
<feature type="domain" description="Major facilitator superfamily (MFS) profile" evidence="8">
    <location>
        <begin position="22"/>
        <end position="561"/>
    </location>
</feature>
<protein>
    <submittedName>
        <fullName evidence="9">Putative triacylglyceride transporter</fullName>
    </submittedName>
</protein>
<evidence type="ECO:0000256" key="5">
    <source>
        <dbReference type="ARBA" id="ARBA00023136"/>
    </source>
</evidence>
<dbReference type="Pfam" id="PF07690">
    <property type="entry name" value="MFS_1"/>
    <property type="match status" value="1"/>
</dbReference>
<dbReference type="InterPro" id="IPR036259">
    <property type="entry name" value="MFS_trans_sf"/>
</dbReference>
<dbReference type="AlphaFoldDB" id="A0A455T1V3"/>
<feature type="transmembrane region" description="Helical" evidence="7">
    <location>
        <begin position="91"/>
        <end position="113"/>
    </location>
</feature>
<feature type="transmembrane region" description="Helical" evidence="7">
    <location>
        <begin position="497"/>
        <end position="520"/>
    </location>
</feature>
<accession>A0A455T1V3</accession>
<feature type="compositionally biased region" description="Basic and acidic residues" evidence="6">
    <location>
        <begin position="574"/>
        <end position="584"/>
    </location>
</feature>
<dbReference type="SUPFAM" id="SSF103473">
    <property type="entry name" value="MFS general substrate transporter"/>
    <property type="match status" value="1"/>
</dbReference>
<evidence type="ECO:0000259" key="8">
    <source>
        <dbReference type="PROSITE" id="PS50850"/>
    </source>
</evidence>
<sequence length="608" mass="63497">MRSLADAGRRQAERHGRLPLPTLVLVCAAVFLTALDQTVVVTALPQMISDLQIPVLEVDRAAWIISGYLLGYVIAMPLLGQLADRYGRRRLLLLCLTLFAVASLICGLAPWLGAQNDLGFLQGLGIDTRSPGLVWLVGARVLQAAGGGAVVPIAMAVAGDYYGPRGLGPALGLIGMVTEAGGVLGPLYGAWITQTLGWSAIFFLNLPLVALLMIPLAFFLREPAHNLEADRQPGIDLLGAALLGAALLCLSLGLAQEATLLTAGQSSLQAQSQAEATGAQGNPFLIALALLLLLILVGIELLLQREAPAKDRVTGAVGLAQRLGMTLPGRGAPLIDLQLFRRSSFVAAALVSLCVGAALIIAMVDIPIFVATVLGETAIASGLALLRLTAMIPVGALAGGWLCGRLGSRPVAIGGLLCTAAAFWLMHLWPLRVDWNQITLSTLLGGWGFGLVIAPIGVIALDAARGRQAGLAAALVTMLRMVGMILGLAALTSWGLGYFRALAAAFVPPAGAAPFSSAYLRAYTAYLISAAHTVYTTIFLVAGILCLLAVLPALAFRESQPVAFFKRTLSGGERTSEESARVTAEEVQASQIEGKSVPAPDTRERDQP</sequence>
<dbReference type="GO" id="GO:0005886">
    <property type="term" value="C:plasma membrane"/>
    <property type="evidence" value="ECO:0007669"/>
    <property type="project" value="UniProtKB-SubCell"/>
</dbReference>
<keyword evidence="3 7" id="KW-0812">Transmembrane</keyword>
<evidence type="ECO:0000256" key="4">
    <source>
        <dbReference type="ARBA" id="ARBA00022989"/>
    </source>
</evidence>